<dbReference type="PANTHER" id="PTHR47623:SF1">
    <property type="entry name" value="OS09G0287300 PROTEIN"/>
    <property type="match status" value="1"/>
</dbReference>
<accession>A0A937CN38</accession>
<sequence length="170" mass="18113">MATDTGDVFRLHLMRHAHAAWPAAGTRDFDRPLDQRGRAEALDVARQAHALGLQPRHVVASPAQRCLETAAIFTEVAGGPQPHFEGALYSEGVEAYLAQIRQHRHEGSLLLVGHNPMIEGLASMLMASGPAETALAFGYPTAGLLSLEFASPLPADLLHKGKPIGLLTAS</sequence>
<dbReference type="PANTHER" id="PTHR47623">
    <property type="entry name" value="OS09G0287300 PROTEIN"/>
    <property type="match status" value="1"/>
</dbReference>
<evidence type="ECO:0000313" key="1">
    <source>
        <dbReference type="EMBL" id="MBL0375035.1"/>
    </source>
</evidence>
<organism evidence="1 2">
    <name type="scientific">Rhizobium setariae</name>
    <dbReference type="NCBI Taxonomy" id="2801340"/>
    <lineage>
        <taxon>Bacteria</taxon>
        <taxon>Pseudomonadati</taxon>
        <taxon>Pseudomonadota</taxon>
        <taxon>Alphaproteobacteria</taxon>
        <taxon>Hyphomicrobiales</taxon>
        <taxon>Rhizobiaceae</taxon>
        <taxon>Rhizobium/Agrobacterium group</taxon>
        <taxon>Rhizobium</taxon>
    </lineage>
</organism>
<dbReference type="RefSeq" id="WP_201663587.1">
    <property type="nucleotide sequence ID" value="NZ_JAEQNC010000018.1"/>
</dbReference>
<dbReference type="EMBL" id="JAEQNC010000018">
    <property type="protein sequence ID" value="MBL0375035.1"/>
    <property type="molecule type" value="Genomic_DNA"/>
</dbReference>
<gene>
    <name evidence="1" type="ORF">JJB09_23755</name>
</gene>
<dbReference type="InterPro" id="IPR029033">
    <property type="entry name" value="His_PPase_superfam"/>
</dbReference>
<dbReference type="Pfam" id="PF00300">
    <property type="entry name" value="His_Phos_1"/>
    <property type="match status" value="1"/>
</dbReference>
<reference evidence="1" key="1">
    <citation type="submission" date="2021-01" db="EMBL/GenBank/DDBJ databases">
        <title>Rhizobium sp. strain KVB221 16S ribosomal RNA gene Genome sequencing and assembly.</title>
        <authorList>
            <person name="Kang M."/>
        </authorList>
    </citation>
    <scope>NUCLEOTIDE SEQUENCE</scope>
    <source>
        <strain evidence="1">KVB221</strain>
    </source>
</reference>
<dbReference type="Gene3D" id="3.40.50.1240">
    <property type="entry name" value="Phosphoglycerate mutase-like"/>
    <property type="match status" value="1"/>
</dbReference>
<comment type="caution">
    <text evidence="1">The sequence shown here is derived from an EMBL/GenBank/DDBJ whole genome shotgun (WGS) entry which is preliminary data.</text>
</comment>
<name>A0A937CN38_9HYPH</name>
<protein>
    <submittedName>
        <fullName evidence="1">Histidine phosphatase family protein</fullName>
    </submittedName>
</protein>
<evidence type="ECO:0000313" key="2">
    <source>
        <dbReference type="Proteomes" id="UP000633219"/>
    </source>
</evidence>
<keyword evidence="2" id="KW-1185">Reference proteome</keyword>
<dbReference type="AlphaFoldDB" id="A0A937CN38"/>
<dbReference type="SMART" id="SM00855">
    <property type="entry name" value="PGAM"/>
    <property type="match status" value="1"/>
</dbReference>
<dbReference type="InterPro" id="IPR013078">
    <property type="entry name" value="His_Pase_superF_clade-1"/>
</dbReference>
<dbReference type="SUPFAM" id="SSF53254">
    <property type="entry name" value="Phosphoglycerate mutase-like"/>
    <property type="match status" value="1"/>
</dbReference>
<dbReference type="Proteomes" id="UP000633219">
    <property type="component" value="Unassembled WGS sequence"/>
</dbReference>
<dbReference type="CDD" id="cd07067">
    <property type="entry name" value="HP_PGM_like"/>
    <property type="match status" value="1"/>
</dbReference>
<proteinExistence type="predicted"/>